<organism evidence="2 3">
    <name type="scientific">Exophiala dermatitidis</name>
    <name type="common">Black yeast-like fungus</name>
    <name type="synonym">Wangiella dermatitidis</name>
    <dbReference type="NCBI Taxonomy" id="5970"/>
    <lineage>
        <taxon>Eukaryota</taxon>
        <taxon>Fungi</taxon>
        <taxon>Dikarya</taxon>
        <taxon>Ascomycota</taxon>
        <taxon>Pezizomycotina</taxon>
        <taxon>Eurotiomycetes</taxon>
        <taxon>Chaetothyriomycetidae</taxon>
        <taxon>Chaetothyriales</taxon>
        <taxon>Herpotrichiellaceae</taxon>
        <taxon>Exophiala</taxon>
    </lineage>
</organism>
<dbReference type="SUPFAM" id="SSF53474">
    <property type="entry name" value="alpha/beta-Hydrolases"/>
    <property type="match status" value="1"/>
</dbReference>
<dbReference type="Gene3D" id="3.40.50.1820">
    <property type="entry name" value="alpha/beta hydrolase"/>
    <property type="match status" value="1"/>
</dbReference>
<dbReference type="InterPro" id="IPR050471">
    <property type="entry name" value="AB_hydrolase"/>
</dbReference>
<evidence type="ECO:0000313" key="3">
    <source>
        <dbReference type="Proteomes" id="UP001161757"/>
    </source>
</evidence>
<protein>
    <recommendedName>
        <fullName evidence="1">AB hydrolase-1 domain-containing protein</fullName>
    </recommendedName>
</protein>
<sequence>MPFFNSSLDGTALHYVDYRPASKAPRFRPTSDPNKDYSNKDIVLVFVHGWPMSHQMYEHLTLTLCETHGVRCIASDRRGFGQSQWNDVSHMDVTYDTFAQDTIDLLRHVQVGKFHFVAVSIGCPNLLRSLI</sequence>
<name>A0AAN6ITW6_EXODE</name>
<comment type="caution">
    <text evidence="2">The sequence shown here is derived from an EMBL/GenBank/DDBJ whole genome shotgun (WGS) entry which is preliminary data.</text>
</comment>
<dbReference type="Proteomes" id="UP001161757">
    <property type="component" value="Unassembled WGS sequence"/>
</dbReference>
<dbReference type="InterPro" id="IPR029058">
    <property type="entry name" value="AB_hydrolase_fold"/>
</dbReference>
<feature type="domain" description="AB hydrolase-1" evidence="1">
    <location>
        <begin position="43"/>
        <end position="124"/>
    </location>
</feature>
<accession>A0AAN6ITW6</accession>
<dbReference type="PANTHER" id="PTHR43433">
    <property type="entry name" value="HYDROLASE, ALPHA/BETA FOLD FAMILY PROTEIN"/>
    <property type="match status" value="1"/>
</dbReference>
<dbReference type="AlphaFoldDB" id="A0AAN6ITW6"/>
<dbReference type="EMBL" id="JAJGCB010000009">
    <property type="protein sequence ID" value="KAJ8991184.1"/>
    <property type="molecule type" value="Genomic_DNA"/>
</dbReference>
<dbReference type="PANTHER" id="PTHR43433:SF4">
    <property type="entry name" value="NON-HEME CHLOROPEROXIDASE-RELATED"/>
    <property type="match status" value="1"/>
</dbReference>
<dbReference type="InterPro" id="IPR000073">
    <property type="entry name" value="AB_hydrolase_1"/>
</dbReference>
<dbReference type="Pfam" id="PF00561">
    <property type="entry name" value="Abhydrolase_1"/>
    <property type="match status" value="1"/>
</dbReference>
<proteinExistence type="predicted"/>
<gene>
    <name evidence="2" type="ORF">HRR80_005234</name>
</gene>
<evidence type="ECO:0000313" key="2">
    <source>
        <dbReference type="EMBL" id="KAJ8991184.1"/>
    </source>
</evidence>
<evidence type="ECO:0000259" key="1">
    <source>
        <dbReference type="Pfam" id="PF00561"/>
    </source>
</evidence>
<reference evidence="2" key="1">
    <citation type="submission" date="2023-01" db="EMBL/GenBank/DDBJ databases">
        <title>Exophiala dermititidis isolated from Cystic Fibrosis Patient.</title>
        <authorList>
            <person name="Kurbessoian T."/>
            <person name="Crocker A."/>
            <person name="Murante D."/>
            <person name="Hogan D.A."/>
            <person name="Stajich J.E."/>
        </authorList>
    </citation>
    <scope>NUCLEOTIDE SEQUENCE</scope>
    <source>
        <strain evidence="2">Ex8</strain>
    </source>
</reference>